<comment type="subcellular location">
    <subcellularLocation>
        <location evidence="1">Nucleus</location>
    </subcellularLocation>
</comment>
<sequence>LTEDQKRSNHIRSEQKRRNIIKQGYEDLNELVPNLKTGGFSKSAVLTETTRFL</sequence>
<organism evidence="7 8">
    <name type="scientific">Aureobasidium namibiae CBS 147.97</name>
    <dbReference type="NCBI Taxonomy" id="1043004"/>
    <lineage>
        <taxon>Eukaryota</taxon>
        <taxon>Fungi</taxon>
        <taxon>Dikarya</taxon>
        <taxon>Ascomycota</taxon>
        <taxon>Pezizomycotina</taxon>
        <taxon>Dothideomycetes</taxon>
        <taxon>Dothideomycetidae</taxon>
        <taxon>Dothideales</taxon>
        <taxon>Saccotheciaceae</taxon>
        <taxon>Aureobasidium</taxon>
    </lineage>
</organism>
<evidence type="ECO:0000256" key="1">
    <source>
        <dbReference type="ARBA" id="ARBA00004123"/>
    </source>
</evidence>
<evidence type="ECO:0000256" key="2">
    <source>
        <dbReference type="ARBA" id="ARBA00023015"/>
    </source>
</evidence>
<keyword evidence="8" id="KW-1185">Reference proteome</keyword>
<dbReference type="EMBL" id="KL584720">
    <property type="protein sequence ID" value="KEQ69742.1"/>
    <property type="molecule type" value="Genomic_DNA"/>
</dbReference>
<dbReference type="RefSeq" id="XP_013423814.1">
    <property type="nucleotide sequence ID" value="XM_013568360.1"/>
</dbReference>
<gene>
    <name evidence="7" type="ORF">M436DRAFT_25843</name>
</gene>
<name>A0A074WIV1_9PEZI</name>
<dbReference type="Proteomes" id="UP000027730">
    <property type="component" value="Unassembled WGS sequence"/>
</dbReference>
<evidence type="ECO:0000256" key="3">
    <source>
        <dbReference type="ARBA" id="ARBA00023125"/>
    </source>
</evidence>
<dbReference type="GO" id="GO:0005634">
    <property type="term" value="C:nucleus"/>
    <property type="evidence" value="ECO:0007669"/>
    <property type="project" value="UniProtKB-SubCell"/>
</dbReference>
<dbReference type="InterPro" id="IPR011598">
    <property type="entry name" value="bHLH_dom"/>
</dbReference>
<feature type="non-terminal residue" evidence="7">
    <location>
        <position position="1"/>
    </location>
</feature>
<dbReference type="SUPFAM" id="SSF47459">
    <property type="entry name" value="HLH, helix-loop-helix DNA-binding domain"/>
    <property type="match status" value="1"/>
</dbReference>
<protein>
    <recommendedName>
        <fullName evidence="6">BHLH domain-containing protein</fullName>
    </recommendedName>
</protein>
<evidence type="ECO:0000259" key="6">
    <source>
        <dbReference type="PROSITE" id="PS50888"/>
    </source>
</evidence>
<dbReference type="GeneID" id="25408151"/>
<dbReference type="PROSITE" id="PS50888">
    <property type="entry name" value="BHLH"/>
    <property type="match status" value="1"/>
</dbReference>
<dbReference type="Gene3D" id="4.10.280.10">
    <property type="entry name" value="Helix-loop-helix DNA-binding domain"/>
    <property type="match status" value="1"/>
</dbReference>
<dbReference type="GO" id="GO:0000978">
    <property type="term" value="F:RNA polymerase II cis-regulatory region sequence-specific DNA binding"/>
    <property type="evidence" value="ECO:0007669"/>
    <property type="project" value="TreeGrafter"/>
</dbReference>
<dbReference type="HOGENOM" id="CLU_126658_4_2_1"/>
<accession>A0A074WIV1</accession>
<dbReference type="GO" id="GO:0046983">
    <property type="term" value="F:protein dimerization activity"/>
    <property type="evidence" value="ECO:0007669"/>
    <property type="project" value="InterPro"/>
</dbReference>
<dbReference type="STRING" id="1043004.A0A074WIV1"/>
<dbReference type="PANTHER" id="PTHR15741">
    <property type="entry name" value="BASIC HELIX-LOOP-HELIX ZIP TRANSCRIPTION FACTOR"/>
    <property type="match status" value="1"/>
</dbReference>
<evidence type="ECO:0000256" key="4">
    <source>
        <dbReference type="ARBA" id="ARBA00023163"/>
    </source>
</evidence>
<dbReference type="InterPro" id="IPR052207">
    <property type="entry name" value="Max-like/E-box_TFs"/>
</dbReference>
<evidence type="ECO:0000313" key="8">
    <source>
        <dbReference type="Proteomes" id="UP000027730"/>
    </source>
</evidence>
<dbReference type="Pfam" id="PF00010">
    <property type="entry name" value="HLH"/>
    <property type="match status" value="1"/>
</dbReference>
<reference evidence="7 8" key="1">
    <citation type="journal article" date="2014" name="BMC Genomics">
        <title>Genome sequencing of four Aureobasidium pullulans varieties: biotechnological potential, stress tolerance, and description of new species.</title>
        <authorList>
            <person name="Gostin Ar C."/>
            <person name="Ohm R.A."/>
            <person name="Kogej T."/>
            <person name="Sonjak S."/>
            <person name="Turk M."/>
            <person name="Zajc J."/>
            <person name="Zalar P."/>
            <person name="Grube M."/>
            <person name="Sun H."/>
            <person name="Han J."/>
            <person name="Sharma A."/>
            <person name="Chiniquy J."/>
            <person name="Ngan C.Y."/>
            <person name="Lipzen A."/>
            <person name="Barry K."/>
            <person name="Grigoriev I.V."/>
            <person name="Gunde-Cimerman N."/>
        </authorList>
    </citation>
    <scope>NUCLEOTIDE SEQUENCE [LARGE SCALE GENOMIC DNA]</scope>
    <source>
        <strain evidence="7 8">CBS 147.97</strain>
    </source>
</reference>
<proteinExistence type="predicted"/>
<dbReference type="PANTHER" id="PTHR15741:SF27">
    <property type="entry name" value="TRANSCRIPTION FACTOR AP-4"/>
    <property type="match status" value="1"/>
</dbReference>
<dbReference type="AlphaFoldDB" id="A0A074WIV1"/>
<keyword evidence="5" id="KW-0539">Nucleus</keyword>
<keyword evidence="3" id="KW-0238">DNA-binding</keyword>
<keyword evidence="4" id="KW-0804">Transcription</keyword>
<evidence type="ECO:0000256" key="5">
    <source>
        <dbReference type="ARBA" id="ARBA00023242"/>
    </source>
</evidence>
<dbReference type="GO" id="GO:0000981">
    <property type="term" value="F:DNA-binding transcription factor activity, RNA polymerase II-specific"/>
    <property type="evidence" value="ECO:0007669"/>
    <property type="project" value="TreeGrafter"/>
</dbReference>
<dbReference type="OrthoDB" id="5778525at2759"/>
<feature type="non-terminal residue" evidence="7">
    <location>
        <position position="53"/>
    </location>
</feature>
<evidence type="ECO:0000313" key="7">
    <source>
        <dbReference type="EMBL" id="KEQ69742.1"/>
    </source>
</evidence>
<keyword evidence="2" id="KW-0805">Transcription regulation</keyword>
<feature type="domain" description="BHLH" evidence="6">
    <location>
        <begin position="5"/>
        <end position="53"/>
    </location>
</feature>
<dbReference type="InterPro" id="IPR036638">
    <property type="entry name" value="HLH_DNA-bd_sf"/>
</dbReference>